<evidence type="ECO:0000256" key="1">
    <source>
        <dbReference type="ARBA" id="ARBA00004613"/>
    </source>
</evidence>
<dbReference type="Gene3D" id="2.150.10.10">
    <property type="entry name" value="Serralysin-like metalloprotease, C-terminal"/>
    <property type="match status" value="1"/>
</dbReference>
<dbReference type="InterPro" id="IPR050557">
    <property type="entry name" value="RTX_toxin/Mannuronan_C5-epim"/>
</dbReference>
<comment type="caution">
    <text evidence="3">The sequence shown here is derived from an EMBL/GenBank/DDBJ whole genome shotgun (WGS) entry which is preliminary data.</text>
</comment>
<dbReference type="PROSITE" id="PS00330">
    <property type="entry name" value="HEMOLYSIN_CALCIUM"/>
    <property type="match status" value="2"/>
</dbReference>
<comment type="subcellular location">
    <subcellularLocation>
        <location evidence="1">Secreted</location>
    </subcellularLocation>
</comment>
<proteinExistence type="predicted"/>
<evidence type="ECO:0000313" key="4">
    <source>
        <dbReference type="Proteomes" id="UP000244224"/>
    </source>
</evidence>
<sequence length="325" mass="33466">MPVMQGISGLAQFGAYLSSVYQGLTITAASADRIVVENQNIRVVFAGTDLSWTSEADILSDLTGGTLQSIRFLVPSTLKALGSISNLGLVIDTEEGGAFANASSLRTAIANMEWTIKGTAKADEFYLSDTSTFHMVAPLTLKLLAGADSAQGGLGNDRILAGGGNDVIYDSKGNDTIDGGTGNDLLGGDLGGNDSITGGTGADTIDGGRGADRLYGNNDNDSISGGFGKDILFGGTGNDTLNGGAGNDRLTGDAGADHFVFTGNFGRDVVSSFQRVQDRLVIEGDYTVSHARGDTILKLDGGTIILDNINLTVAQVEAVVDQLLV</sequence>
<evidence type="ECO:0000313" key="3">
    <source>
        <dbReference type="EMBL" id="PTX45957.1"/>
    </source>
</evidence>
<dbReference type="GO" id="GO:0005576">
    <property type="term" value="C:extracellular region"/>
    <property type="evidence" value="ECO:0007669"/>
    <property type="project" value="UniProtKB-SubCell"/>
</dbReference>
<dbReference type="SUPFAM" id="SSF51120">
    <property type="entry name" value="beta-Roll"/>
    <property type="match status" value="1"/>
</dbReference>
<dbReference type="Proteomes" id="UP000244224">
    <property type="component" value="Unassembled WGS sequence"/>
</dbReference>
<dbReference type="InterPro" id="IPR011049">
    <property type="entry name" value="Serralysin-like_metalloprot_C"/>
</dbReference>
<keyword evidence="2" id="KW-0964">Secreted</keyword>
<reference evidence="3 4" key="1">
    <citation type="submission" date="2018-04" db="EMBL/GenBank/DDBJ databases">
        <title>Genomic Encyclopedia of Archaeal and Bacterial Type Strains, Phase II (KMG-II): from individual species to whole genera.</title>
        <authorList>
            <person name="Goeker M."/>
        </authorList>
    </citation>
    <scope>NUCLEOTIDE SEQUENCE [LARGE SCALE GENOMIC DNA]</scope>
    <source>
        <strain evidence="3 4">DSM 21823</strain>
    </source>
</reference>
<dbReference type="PRINTS" id="PR00313">
    <property type="entry name" value="CABNDNGRPT"/>
</dbReference>
<dbReference type="Pfam" id="PF00353">
    <property type="entry name" value="HemolysinCabind"/>
    <property type="match status" value="3"/>
</dbReference>
<dbReference type="PANTHER" id="PTHR38340">
    <property type="entry name" value="S-LAYER PROTEIN"/>
    <property type="match status" value="1"/>
</dbReference>
<organism evidence="3 4">
    <name type="scientific">Gemmobacter caeni</name>
    <dbReference type="NCBI Taxonomy" id="589035"/>
    <lineage>
        <taxon>Bacteria</taxon>
        <taxon>Pseudomonadati</taxon>
        <taxon>Pseudomonadota</taxon>
        <taxon>Alphaproteobacteria</taxon>
        <taxon>Rhodobacterales</taxon>
        <taxon>Paracoccaceae</taxon>
        <taxon>Gemmobacter</taxon>
    </lineage>
</organism>
<evidence type="ECO:0000256" key="2">
    <source>
        <dbReference type="ARBA" id="ARBA00022525"/>
    </source>
</evidence>
<dbReference type="GO" id="GO:0005509">
    <property type="term" value="F:calcium ion binding"/>
    <property type="evidence" value="ECO:0007669"/>
    <property type="project" value="InterPro"/>
</dbReference>
<accession>A0A2T6AQ90</accession>
<keyword evidence="4" id="KW-1185">Reference proteome</keyword>
<dbReference type="EMBL" id="QBKP01000019">
    <property type="protein sequence ID" value="PTX45957.1"/>
    <property type="molecule type" value="Genomic_DNA"/>
</dbReference>
<protein>
    <submittedName>
        <fullName evidence="3">Hemolysin type calcium-binding protein</fullName>
    </submittedName>
</protein>
<dbReference type="PANTHER" id="PTHR38340:SF1">
    <property type="entry name" value="S-LAYER PROTEIN"/>
    <property type="match status" value="1"/>
</dbReference>
<name>A0A2T6AQ90_9RHOB</name>
<gene>
    <name evidence="3" type="ORF">C8N34_11919</name>
</gene>
<dbReference type="InterPro" id="IPR001343">
    <property type="entry name" value="Hemolysn_Ca-bd"/>
</dbReference>
<dbReference type="AlphaFoldDB" id="A0A2T6AQ90"/>
<dbReference type="InterPro" id="IPR018511">
    <property type="entry name" value="Hemolysin-typ_Ca-bd_CS"/>
</dbReference>